<dbReference type="GO" id="GO:0015031">
    <property type="term" value="P:protein transport"/>
    <property type="evidence" value="ECO:0007669"/>
    <property type="project" value="UniProtKB-KW"/>
</dbReference>
<dbReference type="PRINTS" id="PR00701">
    <property type="entry name" value="60KDINNERMP"/>
</dbReference>
<keyword evidence="5 13" id="KW-1003">Cell membrane</keyword>
<evidence type="ECO:0000256" key="12">
    <source>
        <dbReference type="ARBA" id="ARBA00033342"/>
    </source>
</evidence>
<evidence type="ECO:0000313" key="17">
    <source>
        <dbReference type="Proteomes" id="UP000263900"/>
    </source>
</evidence>
<dbReference type="OrthoDB" id="9780552at2"/>
<evidence type="ECO:0000256" key="11">
    <source>
        <dbReference type="ARBA" id="ARBA00033245"/>
    </source>
</evidence>
<keyword evidence="8 13" id="KW-1133">Transmembrane helix</keyword>
<reference evidence="16 17" key="1">
    <citation type="submission" date="2018-09" db="EMBL/GenBank/DDBJ databases">
        <title>Genome sequencing of strain 6GH32-13.</title>
        <authorList>
            <person name="Weon H.-Y."/>
            <person name="Heo J."/>
            <person name="Kwon S.-W."/>
        </authorList>
    </citation>
    <scope>NUCLEOTIDE SEQUENCE [LARGE SCALE GENOMIC DNA]</scope>
    <source>
        <strain evidence="16 17">5GH32-13</strain>
    </source>
</reference>
<accession>A0A3B7MPC1</accession>
<dbReference type="RefSeq" id="WP_119051044.1">
    <property type="nucleotide sequence ID" value="NZ_CP032157.1"/>
</dbReference>
<evidence type="ECO:0000256" key="7">
    <source>
        <dbReference type="ARBA" id="ARBA00022927"/>
    </source>
</evidence>
<keyword evidence="9 13" id="KW-0472">Membrane</keyword>
<dbReference type="Proteomes" id="UP000263900">
    <property type="component" value="Chromosome"/>
</dbReference>
<dbReference type="InterPro" id="IPR047196">
    <property type="entry name" value="YidC_ALB_C"/>
</dbReference>
<organism evidence="16 17">
    <name type="scientific">Paraflavitalea soli</name>
    <dbReference type="NCBI Taxonomy" id="2315862"/>
    <lineage>
        <taxon>Bacteria</taxon>
        <taxon>Pseudomonadati</taxon>
        <taxon>Bacteroidota</taxon>
        <taxon>Chitinophagia</taxon>
        <taxon>Chitinophagales</taxon>
        <taxon>Chitinophagaceae</taxon>
        <taxon>Paraflavitalea</taxon>
    </lineage>
</organism>
<feature type="transmembrane region" description="Helical" evidence="13">
    <location>
        <begin position="356"/>
        <end position="375"/>
    </location>
</feature>
<dbReference type="Pfam" id="PF02096">
    <property type="entry name" value="60KD_IMP"/>
    <property type="match status" value="1"/>
</dbReference>
<dbReference type="CDD" id="cd19961">
    <property type="entry name" value="EcYidC-like_peri"/>
    <property type="match status" value="1"/>
</dbReference>
<keyword evidence="6 13" id="KW-0812">Transmembrane</keyword>
<evidence type="ECO:0000313" key="16">
    <source>
        <dbReference type="EMBL" id="AXY75163.1"/>
    </source>
</evidence>
<gene>
    <name evidence="13 16" type="primary">yidC</name>
    <name evidence="16" type="ORF">D3H65_14765</name>
</gene>
<feature type="transmembrane region" description="Helical" evidence="13">
    <location>
        <begin position="515"/>
        <end position="534"/>
    </location>
</feature>
<evidence type="ECO:0000256" key="3">
    <source>
        <dbReference type="ARBA" id="ARBA00015325"/>
    </source>
</evidence>
<dbReference type="HAMAP" id="MF_01810">
    <property type="entry name" value="YidC_type1"/>
    <property type="match status" value="1"/>
</dbReference>
<evidence type="ECO:0000256" key="5">
    <source>
        <dbReference type="ARBA" id="ARBA00022475"/>
    </source>
</evidence>
<proteinExistence type="inferred from homology"/>
<dbReference type="InterPro" id="IPR019998">
    <property type="entry name" value="Membr_insert_YidC"/>
</dbReference>
<keyword evidence="17" id="KW-1185">Reference proteome</keyword>
<dbReference type="NCBIfam" id="TIGR03592">
    <property type="entry name" value="yidC_oxa1_cterm"/>
    <property type="match status" value="1"/>
</dbReference>
<evidence type="ECO:0000256" key="4">
    <source>
        <dbReference type="ARBA" id="ARBA00022448"/>
    </source>
</evidence>
<comment type="similarity">
    <text evidence="2 13">Belongs to the OXA1/ALB3/YidC family. Type 1 subfamily.</text>
</comment>
<evidence type="ECO:0000256" key="9">
    <source>
        <dbReference type="ARBA" id="ARBA00023136"/>
    </source>
</evidence>
<feature type="transmembrane region" description="Helical" evidence="13">
    <location>
        <begin position="482"/>
        <end position="503"/>
    </location>
</feature>
<dbReference type="PANTHER" id="PTHR12428:SF65">
    <property type="entry name" value="CYTOCHROME C OXIDASE ASSEMBLY PROTEIN COX18, MITOCHONDRIAL"/>
    <property type="match status" value="1"/>
</dbReference>
<dbReference type="CDD" id="cd20070">
    <property type="entry name" value="5TM_YidC_Alb3"/>
    <property type="match status" value="1"/>
</dbReference>
<dbReference type="InterPro" id="IPR028053">
    <property type="entry name" value="Membr_insert_YidC_N"/>
</dbReference>
<evidence type="ECO:0000259" key="14">
    <source>
        <dbReference type="Pfam" id="PF02096"/>
    </source>
</evidence>
<keyword evidence="7 13" id="KW-0653">Protein transport</keyword>
<feature type="transmembrane region" description="Helical" evidence="13">
    <location>
        <begin position="429"/>
        <end position="449"/>
    </location>
</feature>
<sequence>MNMDRNTIIGFVLLAGLLFVYLFISTKNSHELQGQRQHYEDSVARVKRAADSLAAIAQKDATIKAVLGNDTTLNNEQGVEKLVTVENEVIKVTFTTKGGQPGKVELKKYKSVDSNLVVLNGTSFDKISYAINAAPNQAMQVTDLNFLGGDIVKNADNSQTVTFQRPLPNGTLIHKFTLKPNDYLIDWNVQMGGADKLLTQGAFNITWQNQPVQHESDVKYERLQSNICYYADNDFDYIMSKSERKFDKQVQWIAVSQQFFNTTLAAKNGFTTGEVRWSRHADSTNRIADVTTTLQAKLPLGADALVPLQLYYGPNDYRILKTQPVPEMDKIINLGRDMYAFVRPINKYIVMPVFNFFHSFVGSMGIVILLLTLFIRLGTSPLMYPGYLTSAKMKILKPDLAKLKEKYPDQQQFAMEQMKFMREAGVNQFAGCLPSLLQIPIFFALYSFFNSNISLRGEEFLWAHNLASYDILFKFPFEVWGLGNHISLFTLTACLTSFLISFYNMSSTPDQGNPALKYMPYIFPFILLFVFNKLPAALTWYYTVSNIITLILQFVIQNYIINHDKLVAKIEVARKKPKAKSKWAERLEQMQETQKKMAEAKAKQQGGKK</sequence>
<dbReference type="Pfam" id="PF14849">
    <property type="entry name" value="YidC_periplas"/>
    <property type="match status" value="1"/>
</dbReference>
<dbReference type="InterPro" id="IPR028055">
    <property type="entry name" value="YidC/Oxa/ALB_C"/>
</dbReference>
<dbReference type="NCBIfam" id="TIGR03593">
    <property type="entry name" value="yidC_nterm"/>
    <property type="match status" value="1"/>
</dbReference>
<comment type="subunit">
    <text evidence="13">Interacts with the Sec translocase complex via SecD. Specifically interacts with transmembrane segments of nascent integral membrane proteins during membrane integration.</text>
</comment>
<dbReference type="InterPro" id="IPR038221">
    <property type="entry name" value="YidC_periplasmic_sf"/>
</dbReference>
<evidence type="ECO:0000256" key="6">
    <source>
        <dbReference type="ARBA" id="ARBA00022692"/>
    </source>
</evidence>
<keyword evidence="4 13" id="KW-0813">Transport</keyword>
<evidence type="ECO:0000259" key="15">
    <source>
        <dbReference type="Pfam" id="PF14849"/>
    </source>
</evidence>
<evidence type="ECO:0000256" key="2">
    <source>
        <dbReference type="ARBA" id="ARBA00010527"/>
    </source>
</evidence>
<dbReference type="GO" id="GO:0005886">
    <property type="term" value="C:plasma membrane"/>
    <property type="evidence" value="ECO:0007669"/>
    <property type="project" value="UniProtKB-SubCell"/>
</dbReference>
<evidence type="ECO:0000256" key="10">
    <source>
        <dbReference type="ARBA" id="ARBA00023186"/>
    </source>
</evidence>
<dbReference type="AlphaFoldDB" id="A0A3B7MPC1"/>
<comment type="function">
    <text evidence="13">Required for the insertion and/or proper folding and/or complex formation of integral membrane proteins into the membrane. Involved in integration of membrane proteins that insert both dependently and independently of the Sec translocase complex, as well as at least some lipoproteins. Aids folding of multispanning membrane proteins.</text>
</comment>
<dbReference type="GO" id="GO:0032977">
    <property type="term" value="F:membrane insertase activity"/>
    <property type="evidence" value="ECO:0007669"/>
    <property type="project" value="InterPro"/>
</dbReference>
<feature type="domain" description="Membrane insertase YidC/Oxa/ALB C-terminal" evidence="14">
    <location>
        <begin position="365"/>
        <end position="557"/>
    </location>
</feature>
<protein>
    <recommendedName>
        <fullName evidence="3 13">Membrane protein insertase YidC</fullName>
    </recommendedName>
    <alternativeName>
        <fullName evidence="12 13">Foldase YidC</fullName>
    </alternativeName>
    <alternativeName>
        <fullName evidence="11 13">Membrane integrase YidC</fullName>
    </alternativeName>
    <alternativeName>
        <fullName evidence="13">Membrane protein YidC</fullName>
    </alternativeName>
</protein>
<name>A0A3B7MPC1_9BACT</name>
<feature type="domain" description="Membrane insertase YidC N-terminal" evidence="15">
    <location>
        <begin position="83"/>
        <end position="345"/>
    </location>
</feature>
<dbReference type="KEGG" id="pseg:D3H65_14765"/>
<dbReference type="InterPro" id="IPR001708">
    <property type="entry name" value="YidC/ALB3/OXA1/COX18"/>
</dbReference>
<dbReference type="PANTHER" id="PTHR12428">
    <property type="entry name" value="OXA1"/>
    <property type="match status" value="1"/>
</dbReference>
<evidence type="ECO:0000256" key="1">
    <source>
        <dbReference type="ARBA" id="ARBA00004429"/>
    </source>
</evidence>
<dbReference type="GO" id="GO:0051205">
    <property type="term" value="P:protein insertion into membrane"/>
    <property type="evidence" value="ECO:0007669"/>
    <property type="project" value="TreeGrafter"/>
</dbReference>
<dbReference type="NCBIfam" id="NF002356">
    <property type="entry name" value="PRK01318.2-3"/>
    <property type="match status" value="1"/>
</dbReference>
<evidence type="ECO:0000256" key="13">
    <source>
        <dbReference type="HAMAP-Rule" id="MF_01810"/>
    </source>
</evidence>
<keyword evidence="10 13" id="KW-0143">Chaperone</keyword>
<dbReference type="Gene3D" id="2.70.98.90">
    <property type="match status" value="1"/>
</dbReference>
<evidence type="ECO:0000256" key="8">
    <source>
        <dbReference type="ARBA" id="ARBA00022989"/>
    </source>
</evidence>
<comment type="subcellular location">
    <subcellularLocation>
        <location evidence="1">Cell inner membrane</location>
        <topology evidence="1">Multi-pass membrane protein</topology>
    </subcellularLocation>
    <subcellularLocation>
        <location evidence="13">Cell membrane</location>
        <topology evidence="13">Multi-pass membrane protein</topology>
    </subcellularLocation>
</comment>
<dbReference type="EMBL" id="CP032157">
    <property type="protein sequence ID" value="AXY75163.1"/>
    <property type="molecule type" value="Genomic_DNA"/>
</dbReference>
<feature type="transmembrane region" description="Helical" evidence="13">
    <location>
        <begin position="7"/>
        <end position="24"/>
    </location>
</feature>